<sequence>MIIILSIILAIAQSQQIKPSDFALSLIQVINKL</sequence>
<accession>A0A8S1N3E5</accession>
<dbReference type="Proteomes" id="UP000688137">
    <property type="component" value="Unassembled WGS sequence"/>
</dbReference>
<gene>
    <name evidence="1" type="ORF">PPRIM_AZ9-3.1.T0710238</name>
</gene>
<dbReference type="EMBL" id="CAJJDM010000074">
    <property type="protein sequence ID" value="CAD8084223.1"/>
    <property type="molecule type" value="Genomic_DNA"/>
</dbReference>
<name>A0A8S1N3E5_PARPR</name>
<evidence type="ECO:0000313" key="2">
    <source>
        <dbReference type="Proteomes" id="UP000688137"/>
    </source>
</evidence>
<keyword evidence="2" id="KW-1185">Reference proteome</keyword>
<organism evidence="1 2">
    <name type="scientific">Paramecium primaurelia</name>
    <dbReference type="NCBI Taxonomy" id="5886"/>
    <lineage>
        <taxon>Eukaryota</taxon>
        <taxon>Sar</taxon>
        <taxon>Alveolata</taxon>
        <taxon>Ciliophora</taxon>
        <taxon>Intramacronucleata</taxon>
        <taxon>Oligohymenophorea</taxon>
        <taxon>Peniculida</taxon>
        <taxon>Parameciidae</taxon>
        <taxon>Paramecium</taxon>
    </lineage>
</organism>
<evidence type="ECO:0000313" key="1">
    <source>
        <dbReference type="EMBL" id="CAD8084223.1"/>
    </source>
</evidence>
<comment type="caution">
    <text evidence="1">The sequence shown here is derived from an EMBL/GenBank/DDBJ whole genome shotgun (WGS) entry which is preliminary data.</text>
</comment>
<proteinExistence type="predicted"/>
<reference evidence="1" key="1">
    <citation type="submission" date="2021-01" db="EMBL/GenBank/DDBJ databases">
        <authorList>
            <consortium name="Genoscope - CEA"/>
            <person name="William W."/>
        </authorList>
    </citation>
    <scope>NUCLEOTIDE SEQUENCE</scope>
</reference>
<protein>
    <submittedName>
        <fullName evidence="1">Uncharacterized protein</fullName>
    </submittedName>
</protein>
<dbReference type="AlphaFoldDB" id="A0A8S1N3E5"/>